<dbReference type="Proteomes" id="UP001399917">
    <property type="component" value="Unassembled WGS sequence"/>
</dbReference>
<comment type="pathway">
    <text evidence="5">Cofactor biosynthesis; adenosylcobalamin biosynthesis; adenosylcobalamin from cob(II)yrinate a,c-diamide: step 6/7.</text>
</comment>
<evidence type="ECO:0000256" key="2">
    <source>
        <dbReference type="ARBA" id="ARBA00000711"/>
    </source>
</evidence>
<dbReference type="EC" id="2.7.7.62" evidence="9"/>
<keyword evidence="13 18" id="KW-0418">Kinase</keyword>
<comment type="pathway">
    <text evidence="6">Cofactor biosynthesis; adenosylcobalamin biosynthesis; adenosylcobalamin from cob(II)yrinate a,c-diamide: step 5/7.</text>
</comment>
<name>A0ABP7K2I6_9RHOB</name>
<sequence length="149" mass="16298">MDRIYLASAQLYDEEMRTKAAQHRTDRGPDWRTIEEPLNASEVIFSASDGEILLFDCATMWLTNHLLAENDLIAESARLMEALRETRARVVVVSNEVGLGIVPENALARRFRIEQGALNAQLAGAADCVVGVMAGLPFVLKGAMPEALG</sequence>
<evidence type="ECO:0000256" key="17">
    <source>
        <dbReference type="ARBA" id="ARBA00030571"/>
    </source>
</evidence>
<dbReference type="SUPFAM" id="SSF52540">
    <property type="entry name" value="P-loop containing nucleoside triphosphate hydrolases"/>
    <property type="match status" value="1"/>
</dbReference>
<evidence type="ECO:0000313" key="19">
    <source>
        <dbReference type="Proteomes" id="UP001399917"/>
    </source>
</evidence>
<keyword evidence="11" id="KW-0808">Transferase</keyword>
<comment type="catalytic activity">
    <reaction evidence="2">
        <text>adenosylcob(III)inamide phosphate + GTP + H(+) = adenosylcob(III)inamide-GDP + diphosphate</text>
        <dbReference type="Rhea" id="RHEA:22712"/>
        <dbReference type="ChEBI" id="CHEBI:15378"/>
        <dbReference type="ChEBI" id="CHEBI:33019"/>
        <dbReference type="ChEBI" id="CHEBI:37565"/>
        <dbReference type="ChEBI" id="CHEBI:58502"/>
        <dbReference type="ChEBI" id="CHEBI:60487"/>
        <dbReference type="EC" id="2.7.7.62"/>
    </reaction>
</comment>
<comment type="catalytic activity">
    <reaction evidence="3">
        <text>adenosylcob(III)inamide + GTP = adenosylcob(III)inamide phosphate + GDP + H(+)</text>
        <dbReference type="Rhea" id="RHEA:15765"/>
        <dbReference type="ChEBI" id="CHEBI:2480"/>
        <dbReference type="ChEBI" id="CHEBI:15378"/>
        <dbReference type="ChEBI" id="CHEBI:37565"/>
        <dbReference type="ChEBI" id="CHEBI:58189"/>
        <dbReference type="ChEBI" id="CHEBI:58502"/>
        <dbReference type="EC" id="2.7.1.156"/>
    </reaction>
</comment>
<evidence type="ECO:0000256" key="14">
    <source>
        <dbReference type="ARBA" id="ARBA00022840"/>
    </source>
</evidence>
<dbReference type="PIRSF" id="PIRSF006135">
    <property type="entry name" value="CobU"/>
    <property type="match status" value="1"/>
</dbReference>
<evidence type="ECO:0000256" key="16">
    <source>
        <dbReference type="ARBA" id="ARBA00029570"/>
    </source>
</evidence>
<keyword evidence="14" id="KW-0067">ATP-binding</keyword>
<gene>
    <name evidence="18" type="primary">cobU</name>
    <name evidence="18" type="ORF">GCM10022404_12350</name>
</gene>
<keyword evidence="15" id="KW-0342">GTP-binding</keyword>
<dbReference type="PANTHER" id="PTHR34848">
    <property type="match status" value="1"/>
</dbReference>
<evidence type="ECO:0000256" key="5">
    <source>
        <dbReference type="ARBA" id="ARBA00004692"/>
    </source>
</evidence>
<comment type="function">
    <text evidence="4">Catalyzes ATP-dependent phosphorylation of adenosylcobinamide and addition of GMP to adenosylcobinamide phosphate.</text>
</comment>
<evidence type="ECO:0000256" key="13">
    <source>
        <dbReference type="ARBA" id="ARBA00022777"/>
    </source>
</evidence>
<keyword evidence="12" id="KW-0547">Nucleotide-binding</keyword>
<evidence type="ECO:0000256" key="10">
    <source>
        <dbReference type="ARBA" id="ARBA00022573"/>
    </source>
</evidence>
<evidence type="ECO:0000313" key="18">
    <source>
        <dbReference type="EMBL" id="GAA3863417.1"/>
    </source>
</evidence>
<protein>
    <recommendedName>
        <fullName evidence="16">Adenosylcobinamide kinase</fullName>
        <ecNumber evidence="8">2.7.1.156</ecNumber>
        <ecNumber evidence="9">2.7.7.62</ecNumber>
    </recommendedName>
    <alternativeName>
        <fullName evidence="17">Adenosylcobinamide-phosphate guanylyltransferase</fullName>
    </alternativeName>
</protein>
<dbReference type="InterPro" id="IPR003203">
    <property type="entry name" value="CobU/CobP"/>
</dbReference>
<evidence type="ECO:0000256" key="12">
    <source>
        <dbReference type="ARBA" id="ARBA00022741"/>
    </source>
</evidence>
<evidence type="ECO:0000256" key="9">
    <source>
        <dbReference type="ARBA" id="ARBA00012523"/>
    </source>
</evidence>
<dbReference type="GO" id="GO:0016779">
    <property type="term" value="F:nucleotidyltransferase activity"/>
    <property type="evidence" value="ECO:0007669"/>
    <property type="project" value="UniProtKB-KW"/>
</dbReference>
<evidence type="ECO:0000256" key="7">
    <source>
        <dbReference type="ARBA" id="ARBA00007490"/>
    </source>
</evidence>
<evidence type="ECO:0000256" key="15">
    <source>
        <dbReference type="ARBA" id="ARBA00023134"/>
    </source>
</evidence>
<evidence type="ECO:0000256" key="4">
    <source>
        <dbReference type="ARBA" id="ARBA00003889"/>
    </source>
</evidence>
<keyword evidence="10" id="KW-0169">Cobalamin biosynthesis</keyword>
<dbReference type="GO" id="GO:0016301">
    <property type="term" value="F:kinase activity"/>
    <property type="evidence" value="ECO:0007669"/>
    <property type="project" value="UniProtKB-KW"/>
</dbReference>
<comment type="catalytic activity">
    <reaction evidence="1">
        <text>adenosylcob(III)inamide + ATP = adenosylcob(III)inamide phosphate + ADP + H(+)</text>
        <dbReference type="Rhea" id="RHEA:15769"/>
        <dbReference type="ChEBI" id="CHEBI:2480"/>
        <dbReference type="ChEBI" id="CHEBI:15378"/>
        <dbReference type="ChEBI" id="CHEBI:30616"/>
        <dbReference type="ChEBI" id="CHEBI:58502"/>
        <dbReference type="ChEBI" id="CHEBI:456216"/>
        <dbReference type="EC" id="2.7.1.156"/>
    </reaction>
</comment>
<dbReference type="InterPro" id="IPR027417">
    <property type="entry name" value="P-loop_NTPase"/>
</dbReference>
<accession>A0ABP7K2I6</accession>
<dbReference type="EMBL" id="BAABDF010000006">
    <property type="protein sequence ID" value="GAA3863417.1"/>
    <property type="molecule type" value="Genomic_DNA"/>
</dbReference>
<evidence type="ECO:0000256" key="1">
    <source>
        <dbReference type="ARBA" id="ARBA00000312"/>
    </source>
</evidence>
<reference evidence="19" key="1">
    <citation type="journal article" date="2019" name="Int. J. Syst. Evol. Microbiol.">
        <title>The Global Catalogue of Microorganisms (GCM) 10K type strain sequencing project: providing services to taxonomists for standard genome sequencing and annotation.</title>
        <authorList>
            <consortium name="The Broad Institute Genomics Platform"/>
            <consortium name="The Broad Institute Genome Sequencing Center for Infectious Disease"/>
            <person name="Wu L."/>
            <person name="Ma J."/>
        </authorList>
    </citation>
    <scope>NUCLEOTIDE SEQUENCE [LARGE SCALE GENOMIC DNA]</scope>
    <source>
        <strain evidence="19">JCM 17190</strain>
    </source>
</reference>
<organism evidence="18 19">
    <name type="scientific">Celeribacter arenosi</name>
    <dbReference type="NCBI Taxonomy" id="792649"/>
    <lineage>
        <taxon>Bacteria</taxon>
        <taxon>Pseudomonadati</taxon>
        <taxon>Pseudomonadota</taxon>
        <taxon>Alphaproteobacteria</taxon>
        <taxon>Rhodobacterales</taxon>
        <taxon>Roseobacteraceae</taxon>
        <taxon>Celeribacter</taxon>
    </lineage>
</organism>
<evidence type="ECO:0000256" key="3">
    <source>
        <dbReference type="ARBA" id="ARBA00001522"/>
    </source>
</evidence>
<evidence type="ECO:0000256" key="6">
    <source>
        <dbReference type="ARBA" id="ARBA00005159"/>
    </source>
</evidence>
<comment type="caution">
    <text evidence="18">The sequence shown here is derived from an EMBL/GenBank/DDBJ whole genome shotgun (WGS) entry which is preliminary data.</text>
</comment>
<evidence type="ECO:0000256" key="8">
    <source>
        <dbReference type="ARBA" id="ARBA00012016"/>
    </source>
</evidence>
<dbReference type="Gene3D" id="3.40.50.300">
    <property type="entry name" value="P-loop containing nucleotide triphosphate hydrolases"/>
    <property type="match status" value="1"/>
</dbReference>
<dbReference type="EC" id="2.7.1.156" evidence="8"/>
<dbReference type="CDD" id="cd00544">
    <property type="entry name" value="CobU"/>
    <property type="match status" value="1"/>
</dbReference>
<dbReference type="Pfam" id="PF02283">
    <property type="entry name" value="CobU"/>
    <property type="match status" value="1"/>
</dbReference>
<proteinExistence type="inferred from homology"/>
<keyword evidence="18" id="KW-0548">Nucleotidyltransferase</keyword>
<keyword evidence="19" id="KW-1185">Reference proteome</keyword>
<evidence type="ECO:0000256" key="11">
    <source>
        <dbReference type="ARBA" id="ARBA00022679"/>
    </source>
</evidence>
<dbReference type="PANTHER" id="PTHR34848:SF1">
    <property type="entry name" value="BIFUNCTIONAL ADENOSYLCOBALAMIN BIOSYNTHESIS PROTEIN COBU"/>
    <property type="match status" value="1"/>
</dbReference>
<comment type="similarity">
    <text evidence="7">Belongs to the CobU/CobP family.</text>
</comment>